<sequence length="147" mass="16951">MISKDPAKWAKFITRCFFNIERISFQLADTIMKNMGNPENREHVGHAKGGMGIFDLFVPSHLKNADKAERLVQTSIQSIYRDWTNATQEPHQQQQPGVKAEFTKRLFDVLYRLIIADDLCPSKLVAESDSLSHYIDNLDEFLMKLHV</sequence>
<evidence type="ECO:0000313" key="1">
    <source>
        <dbReference type="EMBL" id="MPC77279.1"/>
    </source>
</evidence>
<evidence type="ECO:0000313" key="2">
    <source>
        <dbReference type="Proteomes" id="UP000324222"/>
    </source>
</evidence>
<proteinExistence type="predicted"/>
<keyword evidence="2" id="KW-1185">Reference proteome</keyword>
<gene>
    <name evidence="1" type="ORF">E2C01_071730</name>
</gene>
<comment type="caution">
    <text evidence="1">The sequence shown here is derived from an EMBL/GenBank/DDBJ whole genome shotgun (WGS) entry which is preliminary data.</text>
</comment>
<reference evidence="1 2" key="1">
    <citation type="submission" date="2019-05" db="EMBL/GenBank/DDBJ databases">
        <title>Another draft genome of Portunus trituberculatus and its Hox gene families provides insights of decapod evolution.</title>
        <authorList>
            <person name="Jeong J.-H."/>
            <person name="Song I."/>
            <person name="Kim S."/>
            <person name="Choi T."/>
            <person name="Kim D."/>
            <person name="Ryu S."/>
            <person name="Kim W."/>
        </authorList>
    </citation>
    <scope>NUCLEOTIDE SEQUENCE [LARGE SCALE GENOMIC DNA]</scope>
    <source>
        <tissue evidence="1">Muscle</tissue>
    </source>
</reference>
<dbReference type="AlphaFoldDB" id="A0A5B7I5V0"/>
<dbReference type="EMBL" id="VSRR010045466">
    <property type="protein sequence ID" value="MPC77279.1"/>
    <property type="molecule type" value="Genomic_DNA"/>
</dbReference>
<protein>
    <submittedName>
        <fullName evidence="1">Uncharacterized protein</fullName>
    </submittedName>
</protein>
<accession>A0A5B7I5V0</accession>
<name>A0A5B7I5V0_PORTR</name>
<dbReference type="Proteomes" id="UP000324222">
    <property type="component" value="Unassembled WGS sequence"/>
</dbReference>
<organism evidence="1 2">
    <name type="scientific">Portunus trituberculatus</name>
    <name type="common">Swimming crab</name>
    <name type="synonym">Neptunus trituberculatus</name>
    <dbReference type="NCBI Taxonomy" id="210409"/>
    <lineage>
        <taxon>Eukaryota</taxon>
        <taxon>Metazoa</taxon>
        <taxon>Ecdysozoa</taxon>
        <taxon>Arthropoda</taxon>
        <taxon>Crustacea</taxon>
        <taxon>Multicrustacea</taxon>
        <taxon>Malacostraca</taxon>
        <taxon>Eumalacostraca</taxon>
        <taxon>Eucarida</taxon>
        <taxon>Decapoda</taxon>
        <taxon>Pleocyemata</taxon>
        <taxon>Brachyura</taxon>
        <taxon>Eubrachyura</taxon>
        <taxon>Portunoidea</taxon>
        <taxon>Portunidae</taxon>
        <taxon>Portuninae</taxon>
        <taxon>Portunus</taxon>
    </lineage>
</organism>